<evidence type="ECO:0000256" key="1">
    <source>
        <dbReference type="ARBA" id="ARBA00005254"/>
    </source>
</evidence>
<dbReference type="PANTHER" id="PTHR43841:SF3">
    <property type="entry name" value="(3R)-HYDROXYACYL-ACP DEHYDRATASE SUBUNIT HADB"/>
    <property type="match status" value="1"/>
</dbReference>
<dbReference type="Pfam" id="PF01575">
    <property type="entry name" value="MaoC_dehydratas"/>
    <property type="match status" value="1"/>
</dbReference>
<reference evidence="3 4" key="1">
    <citation type="submission" date="2020-04" db="EMBL/GenBank/DDBJ databases">
        <title>MicrobeNet Type strains.</title>
        <authorList>
            <person name="Nicholson A.C."/>
        </authorList>
    </citation>
    <scope>NUCLEOTIDE SEQUENCE [LARGE SCALE GENOMIC DNA]</scope>
    <source>
        <strain evidence="3 4">JCM 3332</strain>
    </source>
</reference>
<comment type="caution">
    <text evidence="3">The sequence shown here is derived from an EMBL/GenBank/DDBJ whole genome shotgun (WGS) entry which is preliminary data.</text>
</comment>
<organism evidence="3 4">
    <name type="scientific">Nocardia flavorosea</name>
    <dbReference type="NCBI Taxonomy" id="53429"/>
    <lineage>
        <taxon>Bacteria</taxon>
        <taxon>Bacillati</taxon>
        <taxon>Actinomycetota</taxon>
        <taxon>Actinomycetes</taxon>
        <taxon>Mycobacteriales</taxon>
        <taxon>Nocardiaceae</taxon>
        <taxon>Nocardia</taxon>
    </lineage>
</organism>
<feature type="domain" description="MaoC-like" evidence="2">
    <location>
        <begin position="20"/>
        <end position="118"/>
    </location>
</feature>
<evidence type="ECO:0000259" key="2">
    <source>
        <dbReference type="Pfam" id="PF01575"/>
    </source>
</evidence>
<dbReference type="SUPFAM" id="SSF54637">
    <property type="entry name" value="Thioesterase/thiol ester dehydrase-isomerase"/>
    <property type="match status" value="1"/>
</dbReference>
<dbReference type="AlphaFoldDB" id="A0A846YIN5"/>
<proteinExistence type="inferred from homology"/>
<dbReference type="RefSeq" id="WP_063916096.1">
    <property type="nucleotide sequence ID" value="NZ_JAAXOT010000012.1"/>
</dbReference>
<gene>
    <name evidence="3" type="ORF">HGA15_22965</name>
</gene>
<dbReference type="Gene3D" id="3.10.129.10">
    <property type="entry name" value="Hotdog Thioesterase"/>
    <property type="match status" value="1"/>
</dbReference>
<keyword evidence="4" id="KW-1185">Reference proteome</keyword>
<accession>A0A846YIN5</accession>
<sequence>MTALAELEVGATHSVVVVENLTRTRLVQYAGASGDYNPLHTDEPFAREIAGYPGVFAHGMLTMGMTARALTDWVGEGHITRIGVRFTAQVWPGDTLTAVVTVTEVAAGRVGFDLTTTNQDGTVVLTGTADCAAGAGGLRVAAVASGAGA</sequence>
<dbReference type="InterPro" id="IPR029069">
    <property type="entry name" value="HotDog_dom_sf"/>
</dbReference>
<name>A0A846YIN5_9NOCA</name>
<dbReference type="Proteomes" id="UP000570678">
    <property type="component" value="Unassembled WGS sequence"/>
</dbReference>
<dbReference type="EMBL" id="JAAXOT010000012">
    <property type="protein sequence ID" value="NKY58957.1"/>
    <property type="molecule type" value="Genomic_DNA"/>
</dbReference>
<dbReference type="InterPro" id="IPR002539">
    <property type="entry name" value="MaoC-like_dom"/>
</dbReference>
<evidence type="ECO:0000313" key="4">
    <source>
        <dbReference type="Proteomes" id="UP000570678"/>
    </source>
</evidence>
<evidence type="ECO:0000313" key="3">
    <source>
        <dbReference type="EMBL" id="NKY58957.1"/>
    </source>
</evidence>
<comment type="similarity">
    <text evidence="1">Belongs to the enoyl-CoA hydratase/isomerase family.</text>
</comment>
<protein>
    <submittedName>
        <fullName evidence="3">Acyl dehydratase</fullName>
    </submittedName>
</protein>
<dbReference type="PANTHER" id="PTHR43841">
    <property type="entry name" value="3-HYDROXYACYL-THIOESTER DEHYDRATASE HTDX-RELATED"/>
    <property type="match status" value="1"/>
</dbReference>